<protein>
    <submittedName>
        <fullName evidence="4">TetR/AcrR family transcriptional regulator</fullName>
    </submittedName>
</protein>
<organism evidence="4 5">
    <name type="scientific">Levilactobacillus bambusae</name>
    <dbReference type="NCBI Taxonomy" id="2024736"/>
    <lineage>
        <taxon>Bacteria</taxon>
        <taxon>Bacillati</taxon>
        <taxon>Bacillota</taxon>
        <taxon>Bacilli</taxon>
        <taxon>Lactobacillales</taxon>
        <taxon>Lactobacillaceae</taxon>
        <taxon>Levilactobacillus</taxon>
    </lineage>
</organism>
<dbReference type="OrthoDB" id="9179041at2"/>
<dbReference type="PROSITE" id="PS01081">
    <property type="entry name" value="HTH_TETR_1"/>
    <property type="match status" value="1"/>
</dbReference>
<proteinExistence type="predicted"/>
<evidence type="ECO:0000259" key="3">
    <source>
        <dbReference type="PROSITE" id="PS50977"/>
    </source>
</evidence>
<comment type="caution">
    <text evidence="4">The sequence shown here is derived from an EMBL/GenBank/DDBJ whole genome shotgun (WGS) entry which is preliminary data.</text>
</comment>
<keyword evidence="1 2" id="KW-0238">DNA-binding</keyword>
<dbReference type="PRINTS" id="PR00455">
    <property type="entry name" value="HTHTETR"/>
</dbReference>
<sequence>MAEKSKTDQYHHKNLGQDILTLGEEKLEEQGYENVSLREIARDLEVTPAAVYRHFPDKSSLMSNLLIKISQEFDDQLHAQVLNSPEASQMLTQMVMNCLTFSTERTEAFRFLFSSPYELPTDKKLPGQKSLSTIATLLIAQNDLEVTVPVLTQRIWAVMIGYANLLRQTHELADVAWVRSLLRVLTS</sequence>
<dbReference type="InterPro" id="IPR023772">
    <property type="entry name" value="DNA-bd_HTH_TetR-type_CS"/>
</dbReference>
<evidence type="ECO:0000313" key="5">
    <source>
        <dbReference type="Proteomes" id="UP000245080"/>
    </source>
</evidence>
<dbReference type="EMBL" id="QCXQ01000001">
    <property type="protein sequence ID" value="PWG00866.1"/>
    <property type="molecule type" value="Genomic_DNA"/>
</dbReference>
<accession>A0A2V1N4L5</accession>
<feature type="domain" description="HTH tetR-type" evidence="3">
    <location>
        <begin position="13"/>
        <end position="73"/>
    </location>
</feature>
<dbReference type="Pfam" id="PF00440">
    <property type="entry name" value="TetR_N"/>
    <property type="match status" value="1"/>
</dbReference>
<dbReference type="InterPro" id="IPR050109">
    <property type="entry name" value="HTH-type_TetR-like_transc_reg"/>
</dbReference>
<name>A0A2V1N4L5_9LACO</name>
<dbReference type="GO" id="GO:0003700">
    <property type="term" value="F:DNA-binding transcription factor activity"/>
    <property type="evidence" value="ECO:0007669"/>
    <property type="project" value="TreeGrafter"/>
</dbReference>
<dbReference type="PANTHER" id="PTHR30055">
    <property type="entry name" value="HTH-TYPE TRANSCRIPTIONAL REGULATOR RUTR"/>
    <property type="match status" value="1"/>
</dbReference>
<reference evidence="4 5" key="1">
    <citation type="journal article" date="2018" name="Int. J. Syst. Evol. Microbiol.">
        <title>Lactobacillus bambusae sp. nov., isolated from a traditional fermented Ma-bamboo shoots of Taiwan.</title>
        <authorList>
            <person name="Wang L.-T."/>
        </authorList>
    </citation>
    <scope>NUCLEOTIDE SEQUENCE [LARGE SCALE GENOMIC DNA]</scope>
    <source>
        <strain evidence="4 5">BS-W1</strain>
    </source>
</reference>
<dbReference type="InterPro" id="IPR009057">
    <property type="entry name" value="Homeodomain-like_sf"/>
</dbReference>
<dbReference type="PROSITE" id="PS50977">
    <property type="entry name" value="HTH_TETR_2"/>
    <property type="match status" value="1"/>
</dbReference>
<evidence type="ECO:0000256" key="1">
    <source>
        <dbReference type="ARBA" id="ARBA00023125"/>
    </source>
</evidence>
<evidence type="ECO:0000313" key="4">
    <source>
        <dbReference type="EMBL" id="PWG00866.1"/>
    </source>
</evidence>
<dbReference type="SUPFAM" id="SSF46689">
    <property type="entry name" value="Homeodomain-like"/>
    <property type="match status" value="1"/>
</dbReference>
<feature type="DNA-binding region" description="H-T-H motif" evidence="2">
    <location>
        <begin position="36"/>
        <end position="55"/>
    </location>
</feature>
<dbReference type="PANTHER" id="PTHR30055:SF212">
    <property type="entry name" value="TETR-FAMILY FAMILY TRANSCRIPTIONAL REGULATOR"/>
    <property type="match status" value="1"/>
</dbReference>
<dbReference type="GO" id="GO:0000976">
    <property type="term" value="F:transcription cis-regulatory region binding"/>
    <property type="evidence" value="ECO:0007669"/>
    <property type="project" value="TreeGrafter"/>
</dbReference>
<evidence type="ECO:0000256" key="2">
    <source>
        <dbReference type="PROSITE-ProRule" id="PRU00335"/>
    </source>
</evidence>
<dbReference type="Proteomes" id="UP000245080">
    <property type="component" value="Unassembled WGS sequence"/>
</dbReference>
<dbReference type="RefSeq" id="WP_109249579.1">
    <property type="nucleotide sequence ID" value="NZ_QCXQ01000001.1"/>
</dbReference>
<dbReference type="Gene3D" id="1.10.357.10">
    <property type="entry name" value="Tetracycline Repressor, domain 2"/>
    <property type="match status" value="1"/>
</dbReference>
<keyword evidence="5" id="KW-1185">Reference proteome</keyword>
<gene>
    <name evidence="4" type="ORF">DCM90_01425</name>
</gene>
<dbReference type="InterPro" id="IPR001647">
    <property type="entry name" value="HTH_TetR"/>
</dbReference>
<dbReference type="AlphaFoldDB" id="A0A2V1N4L5"/>